<feature type="domain" description="DUF218" evidence="1">
    <location>
        <begin position="65"/>
        <end position="225"/>
    </location>
</feature>
<evidence type="ECO:0000313" key="2">
    <source>
        <dbReference type="EMBL" id="PEH38709.1"/>
    </source>
</evidence>
<reference evidence="3" key="1">
    <citation type="submission" date="2017-09" db="EMBL/GenBank/DDBJ databases">
        <title>FDA dAtabase for Regulatory Grade micrObial Sequences (FDA-ARGOS): Supporting development and validation of Infectious Disease Dx tests.</title>
        <authorList>
            <person name="Minogue T."/>
            <person name="Wolcott M."/>
            <person name="Wasieloski L."/>
            <person name="Aguilar W."/>
            <person name="Moore D."/>
            <person name="Tallon L."/>
            <person name="Sadzewicz L."/>
            <person name="Ott S."/>
            <person name="Zhao X."/>
            <person name="Nagaraj S."/>
            <person name="Vavikolanu K."/>
            <person name="Aluvathingal J."/>
            <person name="Nadendla S."/>
            <person name="Sichtig H."/>
        </authorList>
    </citation>
    <scope>NUCLEOTIDE SEQUENCE [LARGE SCALE GENOMIC DNA]</scope>
    <source>
        <strain evidence="3">FDAARGOS_390</strain>
    </source>
</reference>
<dbReference type="PANTHER" id="PTHR30336">
    <property type="entry name" value="INNER MEMBRANE PROTEIN, PROBABLE PERMEASE"/>
    <property type="match status" value="1"/>
</dbReference>
<dbReference type="GO" id="GO:0000270">
    <property type="term" value="P:peptidoglycan metabolic process"/>
    <property type="evidence" value="ECO:0007669"/>
    <property type="project" value="TreeGrafter"/>
</dbReference>
<name>A0A2A7S5M2_BURGA</name>
<dbReference type="Proteomes" id="UP000220629">
    <property type="component" value="Unassembled WGS sequence"/>
</dbReference>
<dbReference type="Pfam" id="PF02698">
    <property type="entry name" value="DUF218"/>
    <property type="match status" value="1"/>
</dbReference>
<dbReference type="InterPro" id="IPR014729">
    <property type="entry name" value="Rossmann-like_a/b/a_fold"/>
</dbReference>
<comment type="caution">
    <text evidence="2">The sequence shown here is derived from an EMBL/GenBank/DDBJ whole genome shotgun (WGS) entry which is preliminary data.</text>
</comment>
<dbReference type="Gene3D" id="3.40.50.620">
    <property type="entry name" value="HUPs"/>
    <property type="match status" value="1"/>
</dbReference>
<organism evidence="2 3">
    <name type="scientific">Burkholderia gladioli</name>
    <name type="common">Pseudomonas marginata</name>
    <name type="synonym">Phytomonas marginata</name>
    <dbReference type="NCBI Taxonomy" id="28095"/>
    <lineage>
        <taxon>Bacteria</taxon>
        <taxon>Pseudomonadati</taxon>
        <taxon>Pseudomonadota</taxon>
        <taxon>Betaproteobacteria</taxon>
        <taxon>Burkholderiales</taxon>
        <taxon>Burkholderiaceae</taxon>
        <taxon>Burkholderia</taxon>
    </lineage>
</organism>
<dbReference type="GO" id="GO:0043164">
    <property type="term" value="P:Gram-negative-bacterium-type cell wall biogenesis"/>
    <property type="evidence" value="ECO:0007669"/>
    <property type="project" value="TreeGrafter"/>
</dbReference>
<dbReference type="InterPro" id="IPR051599">
    <property type="entry name" value="Cell_Envelope_Assoc"/>
</dbReference>
<sequence>MILFDSFVLLFVAAALWRKRRFAIAATGLALLLAIGTGWLAAPLVALAEAGVEPVEAPAMRGHTAIILLGGGIEHRHGELVPPDDALSRIVRAAELHSVCQAIASQCDIVVTGGDPHHHGISEAQLYAPLLRERGVAERDLILETRSRTTYENAKYTAPILLAQHYDATILVTSSYQMRRALLDFARFDIEPQPVYANQLRPILGWRPVWHNFVAASRALHEIAGIMQFYAYRRLGWF</sequence>
<gene>
    <name evidence="2" type="ORF">CRM94_30650</name>
</gene>
<proteinExistence type="predicted"/>
<accession>A0A2A7S5M2</accession>
<dbReference type="EMBL" id="PDDY01000004">
    <property type="protein sequence ID" value="PEH38709.1"/>
    <property type="molecule type" value="Genomic_DNA"/>
</dbReference>
<dbReference type="PANTHER" id="PTHR30336:SF4">
    <property type="entry name" value="ENVELOPE BIOGENESIS FACTOR ELYC"/>
    <property type="match status" value="1"/>
</dbReference>
<dbReference type="GO" id="GO:0005886">
    <property type="term" value="C:plasma membrane"/>
    <property type="evidence" value="ECO:0007669"/>
    <property type="project" value="TreeGrafter"/>
</dbReference>
<evidence type="ECO:0000313" key="3">
    <source>
        <dbReference type="Proteomes" id="UP000220629"/>
    </source>
</evidence>
<evidence type="ECO:0000259" key="1">
    <source>
        <dbReference type="Pfam" id="PF02698"/>
    </source>
</evidence>
<dbReference type="AlphaFoldDB" id="A0A2A7S5M2"/>
<dbReference type="CDD" id="cd06259">
    <property type="entry name" value="YdcF-like"/>
    <property type="match status" value="1"/>
</dbReference>
<dbReference type="RefSeq" id="WP_098154148.1">
    <property type="nucleotide sequence ID" value="NZ_CADEQB010000005.1"/>
</dbReference>
<protein>
    <recommendedName>
        <fullName evidence="1">DUF218 domain-containing protein</fullName>
    </recommendedName>
</protein>
<dbReference type="InterPro" id="IPR003848">
    <property type="entry name" value="DUF218"/>
</dbReference>